<dbReference type="GO" id="GO:0042645">
    <property type="term" value="C:mitochondrial nucleoid"/>
    <property type="evidence" value="ECO:0007669"/>
    <property type="project" value="UniProtKB-SubCell"/>
</dbReference>
<feature type="region of interest" description="Disordered" evidence="7">
    <location>
        <begin position="1"/>
        <end position="50"/>
    </location>
</feature>
<feature type="coiled-coil region" evidence="6">
    <location>
        <begin position="363"/>
        <end position="415"/>
    </location>
</feature>
<dbReference type="GO" id="GO:0008270">
    <property type="term" value="F:zinc ion binding"/>
    <property type="evidence" value="ECO:0007669"/>
    <property type="project" value="TreeGrafter"/>
</dbReference>
<feature type="compositionally biased region" description="Acidic residues" evidence="7">
    <location>
        <begin position="793"/>
        <end position="803"/>
    </location>
</feature>
<keyword evidence="5" id="KW-0496">Mitochondrion</keyword>
<evidence type="ECO:0000259" key="8">
    <source>
        <dbReference type="SMART" id="SM00382"/>
    </source>
</evidence>
<organism evidence="9 10">
    <name type="scientific">Trichogramma brassicae</name>
    <dbReference type="NCBI Taxonomy" id="86971"/>
    <lineage>
        <taxon>Eukaryota</taxon>
        <taxon>Metazoa</taxon>
        <taxon>Ecdysozoa</taxon>
        <taxon>Arthropoda</taxon>
        <taxon>Hexapoda</taxon>
        <taxon>Insecta</taxon>
        <taxon>Pterygota</taxon>
        <taxon>Neoptera</taxon>
        <taxon>Endopterygota</taxon>
        <taxon>Hymenoptera</taxon>
        <taxon>Apocrita</taxon>
        <taxon>Proctotrupomorpha</taxon>
        <taxon>Chalcidoidea</taxon>
        <taxon>Trichogrammatidae</taxon>
        <taxon>Trichogramma</taxon>
    </lineage>
</organism>
<reference evidence="9 10" key="1">
    <citation type="submission" date="2020-02" db="EMBL/GenBank/DDBJ databases">
        <authorList>
            <person name="Ferguson B K."/>
        </authorList>
    </citation>
    <scope>NUCLEOTIDE SEQUENCE [LARGE SCALE GENOMIC DNA]</scope>
</reference>
<evidence type="ECO:0000256" key="6">
    <source>
        <dbReference type="SAM" id="Coils"/>
    </source>
</evidence>
<dbReference type="PANTHER" id="PTHR23075:SF0">
    <property type="entry name" value="ATPASE FAMILY AAA DOMAIN-CONTAINING PROTEIN 3"/>
    <property type="match status" value="1"/>
</dbReference>
<dbReference type="EMBL" id="CADCXV010000695">
    <property type="protein sequence ID" value="CAB0033021.1"/>
    <property type="molecule type" value="Genomic_DNA"/>
</dbReference>
<comment type="subcellular location">
    <subcellularLocation>
        <location evidence="1">Mitochondrion matrix</location>
        <location evidence="1">Mitochondrion nucleoid</location>
    </subcellularLocation>
</comment>
<keyword evidence="10" id="KW-1185">Reference proteome</keyword>
<evidence type="ECO:0000256" key="4">
    <source>
        <dbReference type="ARBA" id="ARBA00023054"/>
    </source>
</evidence>
<evidence type="ECO:0000313" key="10">
    <source>
        <dbReference type="Proteomes" id="UP000479190"/>
    </source>
</evidence>
<dbReference type="GO" id="GO:0005524">
    <property type="term" value="F:ATP binding"/>
    <property type="evidence" value="ECO:0007669"/>
    <property type="project" value="UniProtKB-KW"/>
</dbReference>
<dbReference type="SUPFAM" id="SSF52540">
    <property type="entry name" value="P-loop containing nucleoside triphosphate hydrolases"/>
    <property type="match status" value="1"/>
</dbReference>
<sequence length="1416" mass="159176">MSRRGKQQRSKSMTRATKIDLDRARRGRKSKRGGAGAELAKAKPHNPFSVPGDAQLLAYWHYKNRRNERDKANGAEPPLSVRKLTQDLEAGDQSKKSGGPVDLDNSQVFRKAAAASNAFSMSDYVRDIRLLSKWKLVAGLKRDCVIQIDQKLNIERQRFLRIKRKYLECVESLEQFLAKDHDESMRALSQADNELALTLELSEKRDELSREYGAMRLEVYRWEEAFRTVRACHRFLHQLAENRLDDDDDDDDDDNDDVANDLNDLLDDAKDSQLNISDIGSLESLISEPYCYWYREDRRSSRARVVFVAVTFNQDAARLRESTARKPSDLGLDNADDLLRRFREMEIQNVSALVNLESLGGPMVELKDQLDRTERSLRDELNEIAEDIEATRRKIRLEERRAERFEARAARLKEDKMTELVSSARALHTRGLIEQAYKSCCLQAGGDALGAARKLEWQRKEEEEKEAQQVPLKPILMVKALEDAYEKMCCQLDALPRYVVAVCEKEGFRAEMKKMREAEEAAKKVCASQTYTVSRTGPLPSERAQAHNGADAAEDASPDEALAATTAHQTAEHAAGRGGQPGRGQGPGAARDGAAAGPLRQEQRRRRRRAESSRSAGRARQLERFLRSAGFRRSRERGGRESPFPGSDRLERLKADGSMAIGLISLRAIVSGSPDAVVSLHDCQTSWVCSASPITDHERGTIRTWCTCYSLHGHLKIQGCCRRCCCIYCYCYLMLLLCEADAFIIFPSHLTFLLLHLSYLVAMLYDSNRSNTILDTLAVMSNGGGNGKLVDYEAESSEDEDYDGPVKKPLFTNGNSETNGKLNVTNGLANGHNHSTNGDSNGVKTPPAPPQISSNGNASKNSTELELTNGHERSEMIKSPSKSGPSQANGLSNGKFPYKQHQRGEANEKVFAKASLNKGWDVSQDTPAPSSFVTANGWSVSDIFSWNGGKARLDREVETQRHKERIKRRYDDEDDEIDKALRRRKNWIHDSSDINSSIQHFHGETCVLHWSRCKVFLRGVAIPDTVGRWRCRCRGLVRSRRRAAQDDQVSNGSLQVRLECLRASCRRCQGARTVRQIESRLGKPSLVRETSRFSALELFKHPIQTVKKLKPKTSDALQGVILAPKIEERLRDVAIATKNTKINRGMYRNILMCGPPGTGKTMFAKRLAQHSGMDYAILTGGDLAPLGRDGVTEIHKVFDWASTSRRGLLLFIDEADAFLRKRSSEHISEELRSMLNAFLHRTGDQSDKFMLVLASNTPEQLDWAMHNRMNMILEFPLPGRDERERLIRLYFDKYVLQPVAEGKGRFKLAQFDYGALCSRLADMTEGMSGRSIAQVALSWQAAAFVSADGILTEDMIVREVMYAVKELKQRDEWQSEKEMAKSVYASDDDDFTPKKKVPAIEAAPESETSSATARAS</sequence>
<evidence type="ECO:0000313" key="9">
    <source>
        <dbReference type="EMBL" id="CAB0033021.1"/>
    </source>
</evidence>
<dbReference type="Gene3D" id="3.40.50.300">
    <property type="entry name" value="P-loop containing nucleotide triphosphate hydrolases"/>
    <property type="match status" value="1"/>
</dbReference>
<dbReference type="OrthoDB" id="199596at2759"/>
<feature type="region of interest" description="Disordered" evidence="7">
    <location>
        <begin position="525"/>
        <end position="650"/>
    </location>
</feature>
<dbReference type="Proteomes" id="UP000479190">
    <property type="component" value="Unassembled WGS sequence"/>
</dbReference>
<keyword evidence="4 6" id="KW-0175">Coiled coil</keyword>
<dbReference type="Pfam" id="PF00004">
    <property type="entry name" value="AAA"/>
    <property type="match status" value="1"/>
</dbReference>
<evidence type="ECO:0000256" key="7">
    <source>
        <dbReference type="SAM" id="MobiDB-lite"/>
    </source>
</evidence>
<feature type="compositionally biased region" description="Low complexity" evidence="7">
    <location>
        <begin position="559"/>
        <end position="569"/>
    </location>
</feature>
<dbReference type="GO" id="GO:0007005">
    <property type="term" value="P:mitochondrion organization"/>
    <property type="evidence" value="ECO:0007669"/>
    <property type="project" value="TreeGrafter"/>
</dbReference>
<name>A0A6H5I9A5_9HYME</name>
<feature type="compositionally biased region" description="Polar residues" evidence="7">
    <location>
        <begin position="851"/>
        <end position="866"/>
    </location>
</feature>
<evidence type="ECO:0000256" key="1">
    <source>
        <dbReference type="ARBA" id="ARBA00004436"/>
    </source>
</evidence>
<dbReference type="PANTHER" id="PTHR23075">
    <property type="entry name" value="PUTATIVE ATP-ASE"/>
    <property type="match status" value="1"/>
</dbReference>
<dbReference type="CDD" id="cd19512">
    <property type="entry name" value="RecA-like_ATAD3-like"/>
    <property type="match status" value="1"/>
</dbReference>
<protein>
    <recommendedName>
        <fullName evidence="8">AAA+ ATPase domain-containing protein</fullName>
    </recommendedName>
</protein>
<dbReference type="SMART" id="SM00382">
    <property type="entry name" value="AAA"/>
    <property type="match status" value="1"/>
</dbReference>
<evidence type="ECO:0000256" key="3">
    <source>
        <dbReference type="ARBA" id="ARBA00022840"/>
    </source>
</evidence>
<feature type="domain" description="AAA+ ATPase" evidence="8">
    <location>
        <begin position="1146"/>
        <end position="1301"/>
    </location>
</feature>
<feature type="compositionally biased region" description="Polar residues" evidence="7">
    <location>
        <begin position="812"/>
        <end position="843"/>
    </location>
</feature>
<dbReference type="InterPro" id="IPR027417">
    <property type="entry name" value="P-loop_NTPase"/>
</dbReference>
<accession>A0A6H5I9A5</accession>
<proteinExistence type="predicted"/>
<feature type="compositionally biased region" description="Low complexity" evidence="7">
    <location>
        <begin position="1399"/>
        <end position="1416"/>
    </location>
</feature>
<feature type="region of interest" description="Disordered" evidence="7">
    <location>
        <begin position="793"/>
        <end position="904"/>
    </location>
</feature>
<keyword evidence="2" id="KW-0547">Nucleotide-binding</keyword>
<dbReference type="InterPro" id="IPR003959">
    <property type="entry name" value="ATPase_AAA_core"/>
</dbReference>
<gene>
    <name evidence="9" type="ORF">TBRA_LOCUS4944</name>
</gene>
<feature type="compositionally biased region" description="Gly residues" evidence="7">
    <location>
        <begin position="576"/>
        <end position="587"/>
    </location>
</feature>
<keyword evidence="3" id="KW-0067">ATP-binding</keyword>
<feature type="compositionally biased region" description="Polar residues" evidence="7">
    <location>
        <begin position="880"/>
        <end position="892"/>
    </location>
</feature>
<dbReference type="FunFam" id="3.40.50.300:FF:000470">
    <property type="entry name" value="ATPase family, AAA domain containing 3A"/>
    <property type="match status" value="1"/>
</dbReference>
<feature type="region of interest" description="Disordered" evidence="7">
    <location>
        <begin position="1374"/>
        <end position="1416"/>
    </location>
</feature>
<evidence type="ECO:0000256" key="2">
    <source>
        <dbReference type="ARBA" id="ARBA00022741"/>
    </source>
</evidence>
<keyword evidence="5" id="KW-1135">Mitochondrion nucleoid</keyword>
<feature type="compositionally biased region" description="Low complexity" evidence="7">
    <location>
        <begin position="588"/>
        <end position="600"/>
    </location>
</feature>
<dbReference type="GO" id="GO:0016887">
    <property type="term" value="F:ATP hydrolysis activity"/>
    <property type="evidence" value="ECO:0007669"/>
    <property type="project" value="InterPro"/>
</dbReference>
<evidence type="ECO:0000256" key="5">
    <source>
        <dbReference type="ARBA" id="ARBA00023271"/>
    </source>
</evidence>
<dbReference type="InterPro" id="IPR003593">
    <property type="entry name" value="AAA+_ATPase"/>
</dbReference>